<dbReference type="InterPro" id="IPR006175">
    <property type="entry name" value="YjgF/YER057c/UK114"/>
</dbReference>
<reference evidence="2 3" key="1">
    <citation type="submission" date="2015-05" db="EMBL/GenBank/DDBJ databases">
        <title>Genome sequencing and analysis of members of genus Stenotrophomonas.</title>
        <authorList>
            <person name="Patil P.P."/>
            <person name="Midha S."/>
            <person name="Patil P.B."/>
        </authorList>
    </citation>
    <scope>NUCLEOTIDE SEQUENCE [LARGE SCALE GENOMIC DNA]</scope>
    <source>
        <strain evidence="2 3">DSM 18929</strain>
    </source>
</reference>
<comment type="caution">
    <text evidence="2">The sequence shown here is derived from an EMBL/GenBank/DDBJ whole genome shotgun (WGS) entry which is preliminary data.</text>
</comment>
<dbReference type="CDD" id="cd06150">
    <property type="entry name" value="YjgF_YER057c_UK114_like_2"/>
    <property type="match status" value="1"/>
</dbReference>
<dbReference type="Pfam" id="PF01042">
    <property type="entry name" value="Ribonuc_L-PSP"/>
    <property type="match status" value="1"/>
</dbReference>
<protein>
    <submittedName>
        <fullName evidence="2">Aminoacrylate peracid reductase</fullName>
    </submittedName>
</protein>
<dbReference type="PANTHER" id="PTHR47328">
    <property type="match status" value="1"/>
</dbReference>
<dbReference type="PROSITE" id="PS01094">
    <property type="entry name" value="UPF0076"/>
    <property type="match status" value="1"/>
</dbReference>
<dbReference type="PANTHER" id="PTHR47328:SF1">
    <property type="entry name" value="RUTC FAMILY PROTEIN YOAB"/>
    <property type="match status" value="1"/>
</dbReference>
<dbReference type="OrthoDB" id="6899345at2"/>
<organism evidence="2 3">
    <name type="scientific">Stenotrophomonas humi</name>
    <dbReference type="NCBI Taxonomy" id="405444"/>
    <lineage>
        <taxon>Bacteria</taxon>
        <taxon>Pseudomonadati</taxon>
        <taxon>Pseudomonadota</taxon>
        <taxon>Gammaproteobacteria</taxon>
        <taxon>Lysobacterales</taxon>
        <taxon>Lysobacteraceae</taxon>
        <taxon>Stenotrophomonas</taxon>
    </lineage>
</organism>
<accession>A0A0R0C1N9</accession>
<gene>
    <name evidence="2" type="ORF">ABB26_12020</name>
</gene>
<comment type="similarity">
    <text evidence="1">Belongs to the RutC family.</text>
</comment>
<dbReference type="STRING" id="405444.ABB26_12020"/>
<proteinExistence type="inferred from homology"/>
<evidence type="ECO:0000313" key="3">
    <source>
        <dbReference type="Proteomes" id="UP000050864"/>
    </source>
</evidence>
<dbReference type="RefSeq" id="WP_057634436.1">
    <property type="nucleotide sequence ID" value="NZ_LDJI01000022.1"/>
</dbReference>
<name>A0A0R0C1N9_9GAMM</name>
<dbReference type="EMBL" id="LDJI01000022">
    <property type="protein sequence ID" value="KRG63408.1"/>
    <property type="molecule type" value="Genomic_DNA"/>
</dbReference>
<dbReference type="InterPro" id="IPR019897">
    <property type="entry name" value="RidA_CS"/>
</dbReference>
<evidence type="ECO:0000313" key="2">
    <source>
        <dbReference type="EMBL" id="KRG63408.1"/>
    </source>
</evidence>
<dbReference type="InterPro" id="IPR035959">
    <property type="entry name" value="RutC-like_sf"/>
</dbReference>
<sequence>MIERFDTGPRMSEMTIHHGVAYLAGQVPEDTSADIVGQTEQVLQAIDDLLRLAPTDKTHILRAEIFLADMADFAGMNQAWDKWVAKDATPARATVEAKLANPAWKIEIVITAAVP</sequence>
<dbReference type="Proteomes" id="UP000050864">
    <property type="component" value="Unassembled WGS sequence"/>
</dbReference>
<keyword evidence="3" id="KW-1185">Reference proteome</keyword>
<dbReference type="InterPro" id="IPR035709">
    <property type="entry name" value="YoaB-like"/>
</dbReference>
<evidence type="ECO:0000256" key="1">
    <source>
        <dbReference type="ARBA" id="ARBA00010552"/>
    </source>
</evidence>
<dbReference type="PATRIC" id="fig|405444.3.peg.1497"/>
<dbReference type="Gene3D" id="3.30.1330.40">
    <property type="entry name" value="RutC-like"/>
    <property type="match status" value="1"/>
</dbReference>
<dbReference type="AlphaFoldDB" id="A0A0R0C1N9"/>
<dbReference type="SUPFAM" id="SSF55298">
    <property type="entry name" value="YjgF-like"/>
    <property type="match status" value="1"/>
</dbReference>